<comment type="caution">
    <text evidence="1">The sequence shown here is derived from an EMBL/GenBank/DDBJ whole genome shotgun (WGS) entry which is preliminary data.</text>
</comment>
<organism evidence="1 2">
    <name type="scientific">Sinanodonta woodiana</name>
    <name type="common">Chinese pond mussel</name>
    <name type="synonym">Anodonta woodiana</name>
    <dbReference type="NCBI Taxonomy" id="1069815"/>
    <lineage>
        <taxon>Eukaryota</taxon>
        <taxon>Metazoa</taxon>
        <taxon>Spiralia</taxon>
        <taxon>Lophotrochozoa</taxon>
        <taxon>Mollusca</taxon>
        <taxon>Bivalvia</taxon>
        <taxon>Autobranchia</taxon>
        <taxon>Heteroconchia</taxon>
        <taxon>Palaeoheterodonta</taxon>
        <taxon>Unionida</taxon>
        <taxon>Unionoidea</taxon>
        <taxon>Unionidae</taxon>
        <taxon>Unioninae</taxon>
        <taxon>Sinanodonta</taxon>
    </lineage>
</organism>
<dbReference type="EMBL" id="JBJQND010000015">
    <property type="protein sequence ID" value="KAL3852198.1"/>
    <property type="molecule type" value="Genomic_DNA"/>
</dbReference>
<protein>
    <submittedName>
        <fullName evidence="1">Uncharacterized protein</fullName>
    </submittedName>
</protein>
<evidence type="ECO:0000313" key="1">
    <source>
        <dbReference type="EMBL" id="KAL3852198.1"/>
    </source>
</evidence>
<accession>A0ABD3UVJ9</accession>
<name>A0ABD3UVJ9_SINWO</name>
<evidence type="ECO:0000313" key="2">
    <source>
        <dbReference type="Proteomes" id="UP001634394"/>
    </source>
</evidence>
<gene>
    <name evidence="1" type="ORF">ACJMK2_015871</name>
</gene>
<dbReference type="AlphaFoldDB" id="A0ABD3UVJ9"/>
<keyword evidence="2" id="KW-1185">Reference proteome</keyword>
<dbReference type="Proteomes" id="UP001634394">
    <property type="component" value="Unassembled WGS sequence"/>
</dbReference>
<proteinExistence type="predicted"/>
<reference evidence="1 2" key="1">
    <citation type="submission" date="2024-11" db="EMBL/GenBank/DDBJ databases">
        <title>Chromosome-level genome assembly of the freshwater bivalve Anodonta woodiana.</title>
        <authorList>
            <person name="Chen X."/>
        </authorList>
    </citation>
    <scope>NUCLEOTIDE SEQUENCE [LARGE SCALE GENOMIC DNA]</scope>
    <source>
        <strain evidence="1">MN2024</strain>
        <tissue evidence="1">Gills</tissue>
    </source>
</reference>
<sequence>MIRKVEHSKKRLRTLIDHLLAVCLETDPQLLEGLPRMQLGTNIGVGTLRALTFEQLLLEMYRADQECTKLQDYVNVLLQRIGSVSPELLDSFVNLLESSDTESCTSCYSN</sequence>